<sequence>MSTTDVINYARDSGIYKSELAGAIIFAVIYALLFAYNAVRSMRHPTYVLVVLAFFCLIRVVAFTLRSVLAGDATAGQNIHLFIAEQIIYSVGFFGLLYSAYTLVLDRELIAVGPSGRQTPDGIIGLVSRVMRNRHLIRLALLAAVGLGIAAGVQSSETSTSAQNSAVTLRRASVYIFLVVSIMLVLVTARLAFEEELSGRDDDGPIGRKHRLILLLAIALLCVTREAFFAATSKNTKQQNNAHLWYPLAALTELVAVLLFAVLYLVPSRAEISKDLGLVPQEPDQWGTQEKLVGEPIAMPALRHSETRPGPV</sequence>
<keyword evidence="2" id="KW-1185">Reference proteome</keyword>
<accession>A0ACC1T7Y6</accession>
<evidence type="ECO:0000313" key="1">
    <source>
        <dbReference type="EMBL" id="KAJ3555287.1"/>
    </source>
</evidence>
<organism evidence="1 2">
    <name type="scientific">Phlebia brevispora</name>
    <dbReference type="NCBI Taxonomy" id="194682"/>
    <lineage>
        <taxon>Eukaryota</taxon>
        <taxon>Fungi</taxon>
        <taxon>Dikarya</taxon>
        <taxon>Basidiomycota</taxon>
        <taxon>Agaricomycotina</taxon>
        <taxon>Agaricomycetes</taxon>
        <taxon>Polyporales</taxon>
        <taxon>Meruliaceae</taxon>
        <taxon>Phlebia</taxon>
    </lineage>
</organism>
<gene>
    <name evidence="1" type="ORF">NM688_g2668</name>
</gene>
<comment type="caution">
    <text evidence="1">The sequence shown here is derived from an EMBL/GenBank/DDBJ whole genome shotgun (WGS) entry which is preliminary data.</text>
</comment>
<dbReference type="EMBL" id="JANHOG010000345">
    <property type="protein sequence ID" value="KAJ3555287.1"/>
    <property type="molecule type" value="Genomic_DNA"/>
</dbReference>
<reference evidence="1" key="1">
    <citation type="submission" date="2022-07" db="EMBL/GenBank/DDBJ databases">
        <title>Genome Sequence of Phlebia brevispora.</title>
        <authorList>
            <person name="Buettner E."/>
        </authorList>
    </citation>
    <scope>NUCLEOTIDE SEQUENCE</scope>
    <source>
        <strain evidence="1">MPL23</strain>
    </source>
</reference>
<protein>
    <submittedName>
        <fullName evidence="1">Uncharacterized protein</fullName>
    </submittedName>
</protein>
<evidence type="ECO:0000313" key="2">
    <source>
        <dbReference type="Proteomes" id="UP001148662"/>
    </source>
</evidence>
<dbReference type="Proteomes" id="UP001148662">
    <property type="component" value="Unassembled WGS sequence"/>
</dbReference>
<proteinExistence type="predicted"/>
<name>A0ACC1T7Y6_9APHY</name>